<proteinExistence type="inferred from homology"/>
<accession>A0ABT7EET9</accession>
<sequence length="283" mass="32061">MRQHYEQHIRTGNEFVQVRATSVYASEPLAIMRSGSLHWATMQLNKAPYFTKSLLQQLGHFYLPEPGVQNHTIKVLSSDKSGVFSLGGDLAKLTNCVKQQNEPWLRDYAFNYMTLLHRILAGSRHNLTSIVLVQGRAYGAGMEVALCADCVVAEEGAEFFYPPVAFNHGLEHLLVSKLKHKASRCALMEVMYSNSRFSARDLYELGLVDVLTECGKGEQSVRSLVQRAQACDIGHTVLQKYRHRKETHSVSQFGSLAEAWVKKAVKVDENQQKYLRRLGRVRY</sequence>
<dbReference type="RefSeq" id="WP_284136131.1">
    <property type="nucleotide sequence ID" value="NZ_JASJUT010000001.1"/>
</dbReference>
<comment type="caution">
    <text evidence="2">The sequence shown here is derived from an EMBL/GenBank/DDBJ whole genome shotgun (WGS) entry which is preliminary data.</text>
</comment>
<reference evidence="2 3" key="1">
    <citation type="submission" date="2023-05" db="EMBL/GenBank/DDBJ databases">
        <title>Pseudoalteromonas ardens sp. nov., Pseudoalteromonas obscura sp. nov., and Pseudoalteromonas umbrosa sp. nov., isolated from the coral Montipora capitata.</title>
        <authorList>
            <person name="Thomas E.M."/>
            <person name="Smith E.M."/>
            <person name="Papke E."/>
            <person name="Shlafstein M.D."/>
            <person name="Oline D.K."/>
            <person name="Videau P."/>
            <person name="Saw J.H."/>
            <person name="Strangman W.K."/>
            <person name="Ushijima B."/>
        </authorList>
    </citation>
    <scope>NUCLEOTIDE SEQUENCE [LARGE SCALE GENOMIC DNA]</scope>
    <source>
        <strain evidence="2 3">P94</strain>
    </source>
</reference>
<dbReference type="Gene3D" id="3.90.226.10">
    <property type="entry name" value="2-enoyl-CoA Hydratase, Chain A, domain 1"/>
    <property type="match status" value="1"/>
</dbReference>
<dbReference type="Pfam" id="PF00378">
    <property type="entry name" value="ECH_1"/>
    <property type="match status" value="1"/>
</dbReference>
<dbReference type="SUPFAM" id="SSF52096">
    <property type="entry name" value="ClpP/crotonase"/>
    <property type="match status" value="1"/>
</dbReference>
<dbReference type="EMBL" id="JASJUT010000001">
    <property type="protein sequence ID" value="MDK2593789.1"/>
    <property type="molecule type" value="Genomic_DNA"/>
</dbReference>
<name>A0ABT7EET9_9GAMM</name>
<comment type="similarity">
    <text evidence="1">Belongs to the enoyl-CoA hydratase/isomerase family.</text>
</comment>
<dbReference type="PANTHER" id="PTHR11941:SF54">
    <property type="entry name" value="ENOYL-COA HYDRATASE, MITOCHONDRIAL"/>
    <property type="match status" value="1"/>
</dbReference>
<dbReference type="Proteomes" id="UP001231915">
    <property type="component" value="Unassembled WGS sequence"/>
</dbReference>
<dbReference type="CDD" id="cd06558">
    <property type="entry name" value="crotonase-like"/>
    <property type="match status" value="1"/>
</dbReference>
<dbReference type="InterPro" id="IPR001753">
    <property type="entry name" value="Enoyl-CoA_hydra/iso"/>
</dbReference>
<dbReference type="PANTHER" id="PTHR11941">
    <property type="entry name" value="ENOYL-COA HYDRATASE-RELATED"/>
    <property type="match status" value="1"/>
</dbReference>
<gene>
    <name evidence="2" type="ORF">QNM18_01760</name>
</gene>
<evidence type="ECO:0000313" key="3">
    <source>
        <dbReference type="Proteomes" id="UP001231915"/>
    </source>
</evidence>
<keyword evidence="3" id="KW-1185">Reference proteome</keyword>
<evidence type="ECO:0000313" key="2">
    <source>
        <dbReference type="EMBL" id="MDK2593789.1"/>
    </source>
</evidence>
<organism evidence="2 3">
    <name type="scientific">Pseudoalteromonas obscura</name>
    <dbReference type="NCBI Taxonomy" id="3048491"/>
    <lineage>
        <taxon>Bacteria</taxon>
        <taxon>Pseudomonadati</taxon>
        <taxon>Pseudomonadota</taxon>
        <taxon>Gammaproteobacteria</taxon>
        <taxon>Alteromonadales</taxon>
        <taxon>Pseudoalteromonadaceae</taxon>
        <taxon>Pseudoalteromonas</taxon>
    </lineage>
</organism>
<dbReference type="InterPro" id="IPR029045">
    <property type="entry name" value="ClpP/crotonase-like_dom_sf"/>
</dbReference>
<evidence type="ECO:0000256" key="1">
    <source>
        <dbReference type="ARBA" id="ARBA00005254"/>
    </source>
</evidence>
<protein>
    <submittedName>
        <fullName evidence="2">Enoyl-CoA hydratase-related protein</fullName>
    </submittedName>
</protein>